<keyword evidence="2" id="KW-1185">Reference proteome</keyword>
<protein>
    <submittedName>
        <fullName evidence="1">Uncharacterized protein</fullName>
    </submittedName>
</protein>
<accession>A0ABX5YKD8</accession>
<sequence>MYMQHMINVVMTVLVIVCPYLPCRDTCLGSCAAAQSESAPAQKSASATCCHHRDCEDQKQHSENQEQRPVQPQCPQDGKLPNCFCGGAVIATMVDCPSLIEADSLAEFLLVDLNDVAHMSTRSVCLRDNPHRGCHFPPYSSGREICHFSASYLL</sequence>
<dbReference type="Proteomes" id="UP000322887">
    <property type="component" value="Chromosome"/>
</dbReference>
<reference evidence="1 2" key="1">
    <citation type="submission" date="2019-08" db="EMBL/GenBank/DDBJ databases">
        <title>Deep-cultivation of Planctomycetes and their phenomic and genomic characterization uncovers novel biology.</title>
        <authorList>
            <person name="Wiegand S."/>
            <person name="Jogler M."/>
            <person name="Boedeker C."/>
            <person name="Pinto D."/>
            <person name="Vollmers J."/>
            <person name="Rivas-Marin E."/>
            <person name="Kohn T."/>
            <person name="Peeters S.H."/>
            <person name="Heuer A."/>
            <person name="Rast P."/>
            <person name="Oberbeckmann S."/>
            <person name="Bunk B."/>
            <person name="Jeske O."/>
            <person name="Meyerdierks A."/>
            <person name="Storesund J.E."/>
            <person name="Kallscheuer N."/>
            <person name="Luecker S."/>
            <person name="Lage O.M."/>
            <person name="Pohl T."/>
            <person name="Merkel B.J."/>
            <person name="Hornburger P."/>
            <person name="Mueller R.-W."/>
            <person name="Bruemmer F."/>
            <person name="Labrenz M."/>
            <person name="Spormann A.M."/>
            <person name="Op den Camp H."/>
            <person name="Overmann J."/>
            <person name="Amann R."/>
            <person name="Jetten M.S.M."/>
            <person name="Mascher T."/>
            <person name="Medema M.H."/>
            <person name="Devos D.P."/>
            <person name="Kaster A.-K."/>
            <person name="Ovreas L."/>
            <person name="Rohde M."/>
            <person name="Galperin M.Y."/>
            <person name="Jogler C."/>
        </authorList>
    </citation>
    <scope>NUCLEOTIDE SEQUENCE [LARGE SCALE GENOMIC DNA]</scope>
    <source>
        <strain evidence="1 2">DSM 8797</strain>
    </source>
</reference>
<dbReference type="EMBL" id="CP042910">
    <property type="protein sequence ID" value="QEG16157.1"/>
    <property type="molecule type" value="Genomic_DNA"/>
</dbReference>
<evidence type="ECO:0000313" key="1">
    <source>
        <dbReference type="EMBL" id="QEG16157.1"/>
    </source>
</evidence>
<name>A0ABX5YKD8_9PLAN</name>
<gene>
    <name evidence="1" type="ORF">GmarT_20180</name>
</gene>
<proteinExistence type="predicted"/>
<evidence type="ECO:0000313" key="2">
    <source>
        <dbReference type="Proteomes" id="UP000322887"/>
    </source>
</evidence>
<organism evidence="1 2">
    <name type="scientific">Gimesia maris</name>
    <dbReference type="NCBI Taxonomy" id="122"/>
    <lineage>
        <taxon>Bacteria</taxon>
        <taxon>Pseudomonadati</taxon>
        <taxon>Planctomycetota</taxon>
        <taxon>Planctomycetia</taxon>
        <taxon>Planctomycetales</taxon>
        <taxon>Planctomycetaceae</taxon>
        <taxon>Gimesia</taxon>
    </lineage>
</organism>